<dbReference type="Gene3D" id="3.30.40.10">
    <property type="entry name" value="Zinc/RING finger domain, C3HC4 (zinc finger)"/>
    <property type="match status" value="1"/>
</dbReference>
<feature type="compositionally biased region" description="Low complexity" evidence="1">
    <location>
        <begin position="440"/>
        <end position="472"/>
    </location>
</feature>
<proteinExistence type="predicted"/>
<dbReference type="EMBL" id="JAUTDP010000009">
    <property type="protein sequence ID" value="KAK3396579.1"/>
    <property type="molecule type" value="Genomic_DNA"/>
</dbReference>
<dbReference type="InterPro" id="IPR001025">
    <property type="entry name" value="BAH_dom"/>
</dbReference>
<accession>A0AAE0UAN0</accession>
<dbReference type="SUPFAM" id="SSF57903">
    <property type="entry name" value="FYVE/PHD zinc finger"/>
    <property type="match status" value="1"/>
</dbReference>
<reference evidence="3" key="2">
    <citation type="submission" date="2023-07" db="EMBL/GenBank/DDBJ databases">
        <authorList>
            <consortium name="Lawrence Berkeley National Laboratory"/>
            <person name="Haridas S."/>
            <person name="Hensen N."/>
            <person name="Bonometti L."/>
            <person name="Westerberg I."/>
            <person name="Brannstrom I.O."/>
            <person name="Guillou S."/>
            <person name="Cros-Aarteil S."/>
            <person name="Calhoun S."/>
            <person name="Kuo A."/>
            <person name="Mondo S."/>
            <person name="Pangilinan J."/>
            <person name="Riley R."/>
            <person name="LaButti K."/>
            <person name="Andreopoulos B."/>
            <person name="Lipzen A."/>
            <person name="Chen C."/>
            <person name="Yanf M."/>
            <person name="Daum C."/>
            <person name="Ng V."/>
            <person name="Clum A."/>
            <person name="Steindorff A."/>
            <person name="Ohm R."/>
            <person name="Martin F."/>
            <person name="Silar P."/>
            <person name="Natvig D."/>
            <person name="Lalanne C."/>
            <person name="Gautier V."/>
            <person name="Ament-velasquez S.L."/>
            <person name="Kruys A."/>
            <person name="Hutchinson M.I."/>
            <person name="Powell A.J."/>
            <person name="Barry K."/>
            <person name="Miller A.N."/>
            <person name="Grigoriev I.V."/>
            <person name="Debuchy R."/>
            <person name="Gladieux P."/>
            <person name="Thoren M.H."/>
            <person name="Johannesson H."/>
        </authorList>
    </citation>
    <scope>NUCLEOTIDE SEQUENCE</scope>
    <source>
        <strain evidence="3">FGSC 1904</strain>
    </source>
</reference>
<dbReference type="InterPro" id="IPR013083">
    <property type="entry name" value="Znf_RING/FYVE/PHD"/>
</dbReference>
<feature type="domain" description="BAH" evidence="2">
    <location>
        <begin position="183"/>
        <end position="314"/>
    </location>
</feature>
<dbReference type="Gene3D" id="2.30.30.490">
    <property type="match status" value="1"/>
</dbReference>
<evidence type="ECO:0000259" key="2">
    <source>
        <dbReference type="PROSITE" id="PS51038"/>
    </source>
</evidence>
<feature type="compositionally biased region" description="Basic and acidic residues" evidence="1">
    <location>
        <begin position="362"/>
        <end position="390"/>
    </location>
</feature>
<feature type="compositionally biased region" description="Basic residues" evidence="1">
    <location>
        <begin position="69"/>
        <end position="78"/>
    </location>
</feature>
<reference evidence="3" key="1">
    <citation type="journal article" date="2023" name="Mol. Phylogenet. Evol.">
        <title>Genome-scale phylogeny and comparative genomics of the fungal order Sordariales.</title>
        <authorList>
            <person name="Hensen N."/>
            <person name="Bonometti L."/>
            <person name="Westerberg I."/>
            <person name="Brannstrom I.O."/>
            <person name="Guillou S."/>
            <person name="Cros-Aarteil S."/>
            <person name="Calhoun S."/>
            <person name="Haridas S."/>
            <person name="Kuo A."/>
            <person name="Mondo S."/>
            <person name="Pangilinan J."/>
            <person name="Riley R."/>
            <person name="LaButti K."/>
            <person name="Andreopoulos B."/>
            <person name="Lipzen A."/>
            <person name="Chen C."/>
            <person name="Yan M."/>
            <person name="Daum C."/>
            <person name="Ng V."/>
            <person name="Clum A."/>
            <person name="Steindorff A."/>
            <person name="Ohm R.A."/>
            <person name="Martin F."/>
            <person name="Silar P."/>
            <person name="Natvig D.O."/>
            <person name="Lalanne C."/>
            <person name="Gautier V."/>
            <person name="Ament-Velasquez S.L."/>
            <person name="Kruys A."/>
            <person name="Hutchinson M.I."/>
            <person name="Powell A.J."/>
            <person name="Barry K."/>
            <person name="Miller A.N."/>
            <person name="Grigoriev I.V."/>
            <person name="Debuchy R."/>
            <person name="Gladieux P."/>
            <person name="Hiltunen Thoren M."/>
            <person name="Johannesson H."/>
        </authorList>
    </citation>
    <scope>NUCLEOTIDE SEQUENCE</scope>
    <source>
        <strain evidence="3">FGSC 1904</strain>
    </source>
</reference>
<dbReference type="InterPro" id="IPR043151">
    <property type="entry name" value="BAH_sf"/>
</dbReference>
<dbReference type="PANTHER" id="PTHR46364">
    <property type="entry name" value="OS08G0421900 PROTEIN"/>
    <property type="match status" value="1"/>
</dbReference>
<feature type="region of interest" description="Disordered" evidence="1">
    <location>
        <begin position="1"/>
        <end position="109"/>
    </location>
</feature>
<feature type="compositionally biased region" description="Low complexity" evidence="1">
    <location>
        <begin position="423"/>
        <end position="433"/>
    </location>
</feature>
<organism evidence="3 4">
    <name type="scientific">Sordaria brevicollis</name>
    <dbReference type="NCBI Taxonomy" id="83679"/>
    <lineage>
        <taxon>Eukaryota</taxon>
        <taxon>Fungi</taxon>
        <taxon>Dikarya</taxon>
        <taxon>Ascomycota</taxon>
        <taxon>Pezizomycotina</taxon>
        <taxon>Sordariomycetes</taxon>
        <taxon>Sordariomycetidae</taxon>
        <taxon>Sordariales</taxon>
        <taxon>Sordariaceae</taxon>
        <taxon>Sordaria</taxon>
    </lineage>
</organism>
<name>A0AAE0UAN0_SORBR</name>
<feature type="region of interest" description="Disordered" evidence="1">
    <location>
        <begin position="362"/>
        <end position="487"/>
    </location>
</feature>
<dbReference type="PROSITE" id="PS51038">
    <property type="entry name" value="BAH"/>
    <property type="match status" value="1"/>
</dbReference>
<sequence>MASSRKRPRPSDSENRQERVQEKRNTGGNEDKNKENNKADKTDKDKDNRAECPFQVHIVDPSLEEKKLQQKNKKRRRTTVSGSSVDATADGGDEESTSPADKIHFQASPFKPNGKFRNYANMDVHYKVEPAKEWLEMTRYNSFVCEYSLFPRHPFLRIHQRFRFANMDVRPTVNNVKYFAENYIYVANDLSIKKRDPKEAATNLQRRETEWVAKILEIRAKDEHHVFARVYWMYWPDELPGKTRDRKRIVEGRQPYHGQHELVASNHMDIINVVSVTEPAVVNQWFEENDEETQDSLYWRQAYDVRGQELSTVALVCACNTPANPDKLLVGCSSESCKKWLHEECIKDQALRATFERLGTDKPHIPLKKEKEEPLSKKEEQDIKDAKPKTEPNGVDVKAENCITTNGALKSGDGEDATDADADTSTASGLPLRSTRRTRTPSAKAQSTTPAPTTSASTAKTIKTESAASVKKGPGRPRKQPKSVAVPVTKAAKVTNKERPWEGLFSVTLEMDGTPYLEFTDLRTDVTENKGGAKKWREEIKCLVCGELVN</sequence>
<dbReference type="InterPro" id="IPR011011">
    <property type="entry name" value="Znf_FYVE_PHD"/>
</dbReference>
<keyword evidence="4" id="KW-1185">Reference proteome</keyword>
<evidence type="ECO:0000313" key="4">
    <source>
        <dbReference type="Proteomes" id="UP001281003"/>
    </source>
</evidence>
<dbReference type="CDD" id="cd04370">
    <property type="entry name" value="BAH"/>
    <property type="match status" value="1"/>
</dbReference>
<dbReference type="AlphaFoldDB" id="A0AAE0UAN0"/>
<feature type="compositionally biased region" description="Basic and acidic residues" evidence="1">
    <location>
        <begin position="9"/>
        <end position="50"/>
    </location>
</feature>
<protein>
    <recommendedName>
        <fullName evidence="2">BAH domain-containing protein</fullName>
    </recommendedName>
</protein>
<dbReference type="Proteomes" id="UP001281003">
    <property type="component" value="Unassembled WGS sequence"/>
</dbReference>
<evidence type="ECO:0000313" key="3">
    <source>
        <dbReference type="EMBL" id="KAK3396579.1"/>
    </source>
</evidence>
<comment type="caution">
    <text evidence="3">The sequence shown here is derived from an EMBL/GenBank/DDBJ whole genome shotgun (WGS) entry which is preliminary data.</text>
</comment>
<gene>
    <name evidence="3" type="ORF">B0T20DRAFT_275802</name>
</gene>
<evidence type="ECO:0000256" key="1">
    <source>
        <dbReference type="SAM" id="MobiDB-lite"/>
    </source>
</evidence>
<dbReference type="GO" id="GO:0003682">
    <property type="term" value="F:chromatin binding"/>
    <property type="evidence" value="ECO:0007669"/>
    <property type="project" value="InterPro"/>
</dbReference>